<proteinExistence type="predicted"/>
<evidence type="ECO:0000259" key="2">
    <source>
        <dbReference type="Pfam" id="PF13449"/>
    </source>
</evidence>
<evidence type="ECO:0000313" key="3">
    <source>
        <dbReference type="EMBL" id="SFU94396.1"/>
    </source>
</evidence>
<keyword evidence="1" id="KW-0732">Signal</keyword>
<feature type="chain" id="PRO_5010231635" evidence="1">
    <location>
        <begin position="27"/>
        <end position="401"/>
    </location>
</feature>
<keyword evidence="4" id="KW-1185">Reference proteome</keyword>
<dbReference type="AlphaFoldDB" id="A0A1I7KAC1"/>
<dbReference type="RefSeq" id="WP_054257640.1">
    <property type="nucleotide sequence ID" value="NZ_CYIG01000047.1"/>
</dbReference>
<sequence length="401" mass="42515">MTHPQPRLAALCVLALLTACAPLPTAAPPQPPAATAPQGAPWLRLIGSAALDYGVQYAGTQVGGLSGIDYDATHDRYLLVSDDRATHDPARVYTARLRYSATQLEAPEFTGVTFLLHASGQRFGPAHRPLEGVDVPDAEAVRWLPGGTAFLWTSEGDFTRGFGPQLRASRWGDGTALRDYVLPDAFTPAPRERQGPRANGTLEGLALAPGGQTAWLAMELPWWQDGPLPTPAAPGGPVRFTALDVASGAVLRQIAYQPDAVPHARRLPMGPQMVGVSEILADGPHHLLVLERAYSVGAGFHVRLYRIDTRDGSDTLALPALAPGAYRPAAKTLVADFAQLGLGLVDNIEGMTWGPPLPDGGCVLVFVSDNNFNPAQVTQFIAAQYQAPGDGHGRCGTNRTP</sequence>
<dbReference type="EMBL" id="FPBX01000043">
    <property type="protein sequence ID" value="SFU94396.1"/>
    <property type="molecule type" value="Genomic_DNA"/>
</dbReference>
<dbReference type="PROSITE" id="PS51257">
    <property type="entry name" value="PROKAR_LIPOPROTEIN"/>
    <property type="match status" value="1"/>
</dbReference>
<feature type="domain" description="Phytase-like" evidence="2">
    <location>
        <begin position="60"/>
        <end position="372"/>
    </location>
</feature>
<feature type="signal peptide" evidence="1">
    <location>
        <begin position="1"/>
        <end position="26"/>
    </location>
</feature>
<reference evidence="3 4" key="1">
    <citation type="submission" date="2016-10" db="EMBL/GenBank/DDBJ databases">
        <authorList>
            <person name="de Groot N.N."/>
        </authorList>
    </citation>
    <scope>NUCLEOTIDE SEQUENCE [LARGE SCALE GENOMIC DNA]</scope>
    <source>
        <strain evidence="3 4">R-24608</strain>
    </source>
</reference>
<evidence type="ECO:0000256" key="1">
    <source>
        <dbReference type="SAM" id="SignalP"/>
    </source>
</evidence>
<accession>A0A1I7KAC1</accession>
<dbReference type="STRING" id="343013.SAMN04489707_10439"/>
<name>A0A1I7KAC1_9BURK</name>
<dbReference type="OrthoDB" id="9798539at2"/>
<organism evidence="3 4">
    <name type="scientific">Paenacidovorax caeni</name>
    <dbReference type="NCBI Taxonomy" id="343013"/>
    <lineage>
        <taxon>Bacteria</taxon>
        <taxon>Pseudomonadati</taxon>
        <taxon>Pseudomonadota</taxon>
        <taxon>Betaproteobacteria</taxon>
        <taxon>Burkholderiales</taxon>
        <taxon>Comamonadaceae</taxon>
        <taxon>Paenacidovorax</taxon>
    </lineage>
</organism>
<dbReference type="Proteomes" id="UP000183656">
    <property type="component" value="Unassembled WGS sequence"/>
</dbReference>
<protein>
    <submittedName>
        <fullName evidence="3">Uncharacterized conserved protein</fullName>
    </submittedName>
</protein>
<gene>
    <name evidence="3" type="ORF">SAMN04489707_10439</name>
</gene>
<dbReference type="Pfam" id="PF13449">
    <property type="entry name" value="Phytase-like"/>
    <property type="match status" value="1"/>
</dbReference>
<evidence type="ECO:0000313" key="4">
    <source>
        <dbReference type="Proteomes" id="UP000183656"/>
    </source>
</evidence>
<dbReference type="InterPro" id="IPR027372">
    <property type="entry name" value="Phytase-like_dom"/>
</dbReference>